<feature type="binding site" evidence="3">
    <location>
        <position position="65"/>
    </location>
    <ligand>
        <name>Mg(2+)</name>
        <dbReference type="ChEBI" id="CHEBI:18420"/>
        <label>1</label>
    </ligand>
</feature>
<feature type="binding site" evidence="3">
    <location>
        <position position="66"/>
    </location>
    <ligand>
        <name>Mg(2+)</name>
        <dbReference type="ChEBI" id="CHEBI:18420"/>
        <label>1</label>
    </ligand>
</feature>
<dbReference type="GO" id="GO:0046872">
    <property type="term" value="F:metal ion binding"/>
    <property type="evidence" value="ECO:0007669"/>
    <property type="project" value="UniProtKB-KW"/>
</dbReference>
<dbReference type="GO" id="GO:0016787">
    <property type="term" value="F:hydrolase activity"/>
    <property type="evidence" value="ECO:0007669"/>
    <property type="project" value="UniProtKB-KW"/>
</dbReference>
<proteinExistence type="inferred from homology"/>
<feature type="binding site" evidence="3">
    <location>
        <position position="64"/>
    </location>
    <ligand>
        <name>Mg(2+)</name>
        <dbReference type="ChEBI" id="CHEBI:18420"/>
        <label>1</label>
    </ligand>
</feature>
<dbReference type="EMBL" id="QJKK01000003">
    <property type="protein sequence ID" value="RAL25740.1"/>
    <property type="molecule type" value="Genomic_DNA"/>
</dbReference>
<keyword evidence="3" id="KW-0479">Metal-binding</keyword>
<sequence length="375" mass="42180">MKDKQKGALLGLAWGDILGCPVEGWKKHEIELVYGTYRELPEDYLFDKIPDNKKARLRPLGFHSDDTQQALALIYHCLTFEGWNRQAWGQILVQGFIEKAWRGIGRNFVAAVHRLRKGGLLKESGSSSSGIGAAMRVGPLGAIFYRPEQKKQLLQATIESTLMTHADQLAAVFAAVVSYTVSLFIQGFSVQEVWEKLHSFTKEAEKQTKSLAEQGWKVDHENNQLISNMLEQAMEWIDKPIEVVRNQISECARPYLASGFTRAHPNQGFVLLGGLHALLMASRSDLSPHQILISIINEGYDTDTVAAIAGTILGARYGIDWIPIDRFYDRERLLKYADALVDQQIPETMSTFLSIEAKLTQMEKDFQQQLKSGNI</sequence>
<dbReference type="SUPFAM" id="SSF101478">
    <property type="entry name" value="ADP-ribosylglycohydrolase"/>
    <property type="match status" value="1"/>
</dbReference>
<dbReference type="Gene3D" id="1.10.4080.10">
    <property type="entry name" value="ADP-ribosylation/Crystallin J1"/>
    <property type="match status" value="1"/>
</dbReference>
<feature type="binding site" evidence="3">
    <location>
        <position position="303"/>
    </location>
    <ligand>
        <name>Mg(2+)</name>
        <dbReference type="ChEBI" id="CHEBI:18420"/>
        <label>1</label>
    </ligand>
</feature>
<comment type="similarity">
    <text evidence="1">Belongs to the ADP-ribosylglycohydrolase family.</text>
</comment>
<protein>
    <recommendedName>
        <fullName evidence="6">ADP-ribosylglycohydrolase family protein</fullName>
    </recommendedName>
</protein>
<dbReference type="Pfam" id="PF03747">
    <property type="entry name" value="ADP_ribosyl_GH"/>
    <property type="match status" value="1"/>
</dbReference>
<dbReference type="Proteomes" id="UP000251213">
    <property type="component" value="Unassembled WGS sequence"/>
</dbReference>
<feature type="binding site" evidence="3">
    <location>
        <position position="301"/>
    </location>
    <ligand>
        <name>Mg(2+)</name>
        <dbReference type="ChEBI" id="CHEBI:18420"/>
        <label>1</label>
    </ligand>
</feature>
<gene>
    <name evidence="4" type="ORF">DL897_06600</name>
</gene>
<dbReference type="InterPro" id="IPR005502">
    <property type="entry name" value="Ribosyl_crysJ1"/>
</dbReference>
<keyword evidence="2" id="KW-0378">Hydrolase</keyword>
<evidence type="ECO:0000256" key="2">
    <source>
        <dbReference type="ARBA" id="ARBA00022801"/>
    </source>
</evidence>
<comment type="cofactor">
    <cofactor evidence="3">
        <name>Mg(2+)</name>
        <dbReference type="ChEBI" id="CHEBI:18420"/>
    </cofactor>
    <text evidence="3">Binds 2 magnesium ions per subunit.</text>
</comment>
<feature type="binding site" evidence="3">
    <location>
        <position position="304"/>
    </location>
    <ligand>
        <name>Mg(2+)</name>
        <dbReference type="ChEBI" id="CHEBI:18420"/>
        <label>2</label>
    </ligand>
</feature>
<dbReference type="InterPro" id="IPR036705">
    <property type="entry name" value="Ribosyl_crysJ1_sf"/>
</dbReference>
<accession>A0A364K6C9</accession>
<evidence type="ECO:0000256" key="3">
    <source>
        <dbReference type="PIRSR" id="PIRSR605502-1"/>
    </source>
</evidence>
<evidence type="ECO:0000256" key="1">
    <source>
        <dbReference type="ARBA" id="ARBA00010702"/>
    </source>
</evidence>
<dbReference type="RefSeq" id="WP_113658354.1">
    <property type="nucleotide sequence ID" value="NZ_KZ845665.1"/>
</dbReference>
<keyword evidence="5" id="KW-1185">Reference proteome</keyword>
<reference evidence="4 5" key="1">
    <citation type="submission" date="2018-06" db="EMBL/GenBank/DDBJ databases">
        <title>Thermoflavimicrobium daqus sp. nov., a thermophilic microbe isolated from Moutai-flavour Daqu.</title>
        <authorList>
            <person name="Wang X."/>
            <person name="Zhou H."/>
        </authorList>
    </citation>
    <scope>NUCLEOTIDE SEQUENCE [LARGE SCALE GENOMIC DNA]</scope>
    <source>
        <strain evidence="4 5">FBKL4.011</strain>
    </source>
</reference>
<dbReference type="PANTHER" id="PTHR16222:SF24">
    <property type="entry name" value="ADP-RIBOSYLHYDROLASE ARH3"/>
    <property type="match status" value="1"/>
</dbReference>
<evidence type="ECO:0000313" key="4">
    <source>
        <dbReference type="EMBL" id="RAL25740.1"/>
    </source>
</evidence>
<reference evidence="4 5" key="2">
    <citation type="submission" date="2018-06" db="EMBL/GenBank/DDBJ databases">
        <authorList>
            <person name="Zhirakovskaya E."/>
        </authorList>
    </citation>
    <scope>NUCLEOTIDE SEQUENCE [LARGE SCALE GENOMIC DNA]</scope>
    <source>
        <strain evidence="4 5">FBKL4.011</strain>
    </source>
</reference>
<keyword evidence="3" id="KW-0460">Magnesium</keyword>
<comment type="caution">
    <text evidence="4">The sequence shown here is derived from an EMBL/GenBank/DDBJ whole genome shotgun (WGS) entry which is preliminary data.</text>
</comment>
<evidence type="ECO:0008006" key="6">
    <source>
        <dbReference type="Google" id="ProtNLM"/>
    </source>
</evidence>
<organism evidence="4 5">
    <name type="scientific">Thermoflavimicrobium daqui</name>
    <dbReference type="NCBI Taxonomy" id="2137476"/>
    <lineage>
        <taxon>Bacteria</taxon>
        <taxon>Bacillati</taxon>
        <taxon>Bacillota</taxon>
        <taxon>Bacilli</taxon>
        <taxon>Bacillales</taxon>
        <taxon>Thermoactinomycetaceae</taxon>
        <taxon>Thermoflavimicrobium</taxon>
    </lineage>
</organism>
<dbReference type="InterPro" id="IPR050792">
    <property type="entry name" value="ADP-ribosylglycohydrolase"/>
</dbReference>
<name>A0A364K6C9_9BACL</name>
<dbReference type="PANTHER" id="PTHR16222">
    <property type="entry name" value="ADP-RIBOSYLGLYCOHYDROLASE"/>
    <property type="match status" value="1"/>
</dbReference>
<dbReference type="AlphaFoldDB" id="A0A364K6C9"/>
<evidence type="ECO:0000313" key="5">
    <source>
        <dbReference type="Proteomes" id="UP000251213"/>
    </source>
</evidence>
<dbReference type="OrthoDB" id="9761704at2"/>